<sequence>MCLSHTGTHSSYHLEGKYATGLEWDRPSDLSSTVSAVLRHTTNRIISNTATSENPKSYLLVPVLVILVVHLCLTRRYLQISTVYEWIKSRLPEPEPEPNPNLLYVHSFLHEANLPYAPS</sequence>
<keyword evidence="3" id="KW-1185">Reference proteome</keyword>
<keyword evidence="1" id="KW-1133">Transmembrane helix</keyword>
<organism evidence="2 3">
    <name type="scientific">Ignelater luminosus</name>
    <name type="common">Cucubano</name>
    <name type="synonym">Pyrophorus luminosus</name>
    <dbReference type="NCBI Taxonomy" id="2038154"/>
    <lineage>
        <taxon>Eukaryota</taxon>
        <taxon>Metazoa</taxon>
        <taxon>Ecdysozoa</taxon>
        <taxon>Arthropoda</taxon>
        <taxon>Hexapoda</taxon>
        <taxon>Insecta</taxon>
        <taxon>Pterygota</taxon>
        <taxon>Neoptera</taxon>
        <taxon>Endopterygota</taxon>
        <taxon>Coleoptera</taxon>
        <taxon>Polyphaga</taxon>
        <taxon>Elateriformia</taxon>
        <taxon>Elateroidea</taxon>
        <taxon>Elateridae</taxon>
        <taxon>Agrypninae</taxon>
        <taxon>Pyrophorini</taxon>
        <taxon>Ignelater</taxon>
    </lineage>
</organism>
<keyword evidence="1" id="KW-0472">Membrane</keyword>
<dbReference type="AlphaFoldDB" id="A0A8K0GGJ6"/>
<dbReference type="EMBL" id="VTPC01003134">
    <property type="protein sequence ID" value="KAF2898994.1"/>
    <property type="molecule type" value="Genomic_DNA"/>
</dbReference>
<proteinExistence type="predicted"/>
<evidence type="ECO:0000256" key="1">
    <source>
        <dbReference type="SAM" id="Phobius"/>
    </source>
</evidence>
<accession>A0A8K0GGJ6</accession>
<gene>
    <name evidence="2" type="ORF">ILUMI_07181</name>
</gene>
<dbReference type="Proteomes" id="UP000801492">
    <property type="component" value="Unassembled WGS sequence"/>
</dbReference>
<protein>
    <submittedName>
        <fullName evidence="2">Uncharacterized protein</fullName>
    </submittedName>
</protein>
<evidence type="ECO:0000313" key="3">
    <source>
        <dbReference type="Proteomes" id="UP000801492"/>
    </source>
</evidence>
<reference evidence="2" key="1">
    <citation type="submission" date="2019-08" db="EMBL/GenBank/DDBJ databases">
        <title>The genome of the North American firefly Photinus pyralis.</title>
        <authorList>
            <consortium name="Photinus pyralis genome working group"/>
            <person name="Fallon T.R."/>
            <person name="Sander Lower S.E."/>
            <person name="Weng J.-K."/>
        </authorList>
    </citation>
    <scope>NUCLEOTIDE SEQUENCE</scope>
    <source>
        <strain evidence="2">TRF0915ILg1</strain>
        <tissue evidence="2">Whole body</tissue>
    </source>
</reference>
<keyword evidence="1" id="KW-0812">Transmembrane</keyword>
<name>A0A8K0GGJ6_IGNLU</name>
<comment type="caution">
    <text evidence="2">The sequence shown here is derived from an EMBL/GenBank/DDBJ whole genome shotgun (WGS) entry which is preliminary data.</text>
</comment>
<evidence type="ECO:0000313" key="2">
    <source>
        <dbReference type="EMBL" id="KAF2898994.1"/>
    </source>
</evidence>
<feature type="transmembrane region" description="Helical" evidence="1">
    <location>
        <begin position="58"/>
        <end position="78"/>
    </location>
</feature>